<dbReference type="AlphaFoldDB" id="A0A1I1SMH2"/>
<name>A0A1I1SMH2_9FLAO</name>
<dbReference type="OrthoDB" id="1263966at2"/>
<evidence type="ECO:0000313" key="1">
    <source>
        <dbReference type="EMBL" id="SFD47512.1"/>
    </source>
</evidence>
<organism evidence="1 2">
    <name type="scientific">Flavobacterium phragmitis</name>
    <dbReference type="NCBI Taxonomy" id="739143"/>
    <lineage>
        <taxon>Bacteria</taxon>
        <taxon>Pseudomonadati</taxon>
        <taxon>Bacteroidota</taxon>
        <taxon>Flavobacteriia</taxon>
        <taxon>Flavobacteriales</taxon>
        <taxon>Flavobacteriaceae</taxon>
        <taxon>Flavobacterium</taxon>
    </lineage>
</organism>
<dbReference type="RefSeq" id="WP_091495135.1">
    <property type="nucleotide sequence ID" value="NZ_FOMH01000008.1"/>
</dbReference>
<sequence length="100" mass="12035">MEKKVFFSNYIPALEQALNYEQKFDFEVVGPDMFISDIVVRNSLDEFENENYFEFKKLFNLVSNYFDARTHNFQNVDGKNIAIIKEEILEEIEKIKKIYF</sequence>
<keyword evidence="2" id="KW-1185">Reference proteome</keyword>
<dbReference type="Proteomes" id="UP000199672">
    <property type="component" value="Unassembled WGS sequence"/>
</dbReference>
<reference evidence="2" key="1">
    <citation type="submission" date="2016-10" db="EMBL/GenBank/DDBJ databases">
        <authorList>
            <person name="Varghese N."/>
            <person name="Submissions S."/>
        </authorList>
    </citation>
    <scope>NUCLEOTIDE SEQUENCE [LARGE SCALE GENOMIC DNA]</scope>
    <source>
        <strain evidence="2">CGMCC 1.10370</strain>
    </source>
</reference>
<evidence type="ECO:0000313" key="2">
    <source>
        <dbReference type="Proteomes" id="UP000199672"/>
    </source>
</evidence>
<dbReference type="STRING" id="739143.SAMN05216297_108117"/>
<proteinExistence type="predicted"/>
<protein>
    <submittedName>
        <fullName evidence="1">Uncharacterized protein</fullName>
    </submittedName>
</protein>
<dbReference type="EMBL" id="FOMH01000008">
    <property type="protein sequence ID" value="SFD47512.1"/>
    <property type="molecule type" value="Genomic_DNA"/>
</dbReference>
<gene>
    <name evidence="1" type="ORF">SAMN05216297_108117</name>
</gene>
<accession>A0A1I1SMH2</accession>